<reference evidence="1 2" key="1">
    <citation type="submission" date="2018-03" db="EMBL/GenBank/DDBJ databases">
        <title>Cross-interface Injection: A General Nanoliter Liquid Handling Method Applied to Single Cells Genome Amplification Automated Nanoliter Liquid Handling Applied to Single Cell Multiple Displacement Amplification.</title>
        <authorList>
            <person name="Yun J."/>
            <person name="Xu P."/>
            <person name="Xu J."/>
            <person name="Dai X."/>
            <person name="Wang Y."/>
            <person name="Zheng X."/>
            <person name="Cao C."/>
            <person name="Yi Q."/>
            <person name="Zhu Y."/>
            <person name="Wang L."/>
            <person name="Dong Z."/>
            <person name="Huang Y."/>
            <person name="Huang L."/>
            <person name="Du W."/>
        </authorList>
    </citation>
    <scope>NUCLEOTIDE SEQUENCE [LARGE SCALE GENOMIC DNA]</scope>
    <source>
        <strain evidence="1 2">Z-D1-2</strain>
    </source>
</reference>
<feature type="non-terminal residue" evidence="1">
    <location>
        <position position="90"/>
    </location>
</feature>
<comment type="caution">
    <text evidence="1">The sequence shown here is derived from an EMBL/GenBank/DDBJ whole genome shotgun (WGS) entry which is preliminary data.</text>
</comment>
<dbReference type="EMBL" id="PYVU01000326">
    <property type="protein sequence ID" value="PTB91684.1"/>
    <property type="molecule type" value="Genomic_DNA"/>
</dbReference>
<dbReference type="Proteomes" id="UP000240608">
    <property type="component" value="Unassembled WGS sequence"/>
</dbReference>
<protein>
    <submittedName>
        <fullName evidence="1">Uncharacterized protein</fullName>
    </submittedName>
</protein>
<evidence type="ECO:0000313" key="1">
    <source>
        <dbReference type="EMBL" id="PTB91684.1"/>
    </source>
</evidence>
<evidence type="ECO:0000313" key="2">
    <source>
        <dbReference type="Proteomes" id="UP000240608"/>
    </source>
</evidence>
<proteinExistence type="predicted"/>
<gene>
    <name evidence="1" type="ORF">C9994_15130</name>
</gene>
<dbReference type="AlphaFoldDB" id="A0A2T4DCY4"/>
<accession>A0A2T4DCY4</accession>
<sequence>MKGIEVKHRDKIYKVALDKKFVITCIIDIVNNTEGLSSNLSIAGLDSSENKRYKWLSIENPKGIINVEIKEIENPSPPLEVKEGRVERSW</sequence>
<name>A0A2T4DCY4_9BACT</name>
<organism evidence="1 2">
    <name type="scientific">Marivirga lumbricoides</name>
    <dbReference type="NCBI Taxonomy" id="1046115"/>
    <lineage>
        <taxon>Bacteria</taxon>
        <taxon>Pseudomonadati</taxon>
        <taxon>Bacteroidota</taxon>
        <taxon>Cytophagia</taxon>
        <taxon>Cytophagales</taxon>
        <taxon>Marivirgaceae</taxon>
        <taxon>Marivirga</taxon>
    </lineage>
</organism>